<keyword evidence="8" id="KW-0472">Membrane</keyword>
<evidence type="ECO:0000256" key="3">
    <source>
        <dbReference type="ARBA" id="ARBA00022525"/>
    </source>
</evidence>
<evidence type="ECO:0000256" key="6">
    <source>
        <dbReference type="ARBA" id="ARBA00022963"/>
    </source>
</evidence>
<dbReference type="InterPro" id="IPR051238">
    <property type="entry name" value="GDSL_esterase/lipase"/>
</dbReference>
<evidence type="ECO:0000256" key="2">
    <source>
        <dbReference type="ARBA" id="ARBA00008668"/>
    </source>
</evidence>
<dbReference type="Pfam" id="PF00657">
    <property type="entry name" value="Lipase_GDSL"/>
    <property type="match status" value="1"/>
</dbReference>
<evidence type="ECO:0000256" key="7">
    <source>
        <dbReference type="ARBA" id="ARBA00023098"/>
    </source>
</evidence>
<dbReference type="PANTHER" id="PTHR45650">
    <property type="entry name" value="GDSL-LIKE LIPASE/ACYLHYDROLASE-RELATED"/>
    <property type="match status" value="1"/>
</dbReference>
<evidence type="ECO:0000313" key="9">
    <source>
        <dbReference type="EMBL" id="PON85289.1"/>
    </source>
</evidence>
<evidence type="ECO:0000256" key="1">
    <source>
        <dbReference type="ARBA" id="ARBA00004613"/>
    </source>
</evidence>
<dbReference type="Proteomes" id="UP000237000">
    <property type="component" value="Unassembled WGS sequence"/>
</dbReference>
<keyword evidence="4" id="KW-0732">Signal</keyword>
<evidence type="ECO:0000256" key="5">
    <source>
        <dbReference type="ARBA" id="ARBA00022801"/>
    </source>
</evidence>
<keyword evidence="3" id="KW-0964">Secreted</keyword>
<comment type="caution">
    <text evidence="9">The sequence shown here is derived from an EMBL/GenBank/DDBJ whole genome shotgun (WGS) entry which is preliminary data.</text>
</comment>
<dbReference type="EMBL" id="JXTC01000150">
    <property type="protein sequence ID" value="PON85289.1"/>
    <property type="molecule type" value="Genomic_DNA"/>
</dbReference>
<dbReference type="STRING" id="63057.A0A2P5EID3"/>
<sequence length="386" mass="42679">MENAQRVEDMAKMVSSVSLLFVLNLISSSFFFFSVPSEAHKLAPALNVFGSSAVDAGNNNKFHTFAKYNYLPYGIDFPEGASGRPTNGYNLADYLAQSLGLEIPPPINSVNPRLSKNIDGFNYASSLSGILNTTGTDTYRGVMSLYRQIHLFKATIRQQLKPLLKTHSSLKEHLAKSIFLLSTGINDHSLTLLRNEKRDNESAAAPRQIDFEEIHYAFSQDLVEKFASLLEYLYKLGARKFVVINAEAMGCLPYEVQKATPVDPVCVDPLNFLIFNFNRLLSRKISQVGPKLPGATFIIGNKYEHTETLVLNPASLGLKEGFNPCCKVTKNGTCDAKRLPCKERDEYAFFDGFNPTQAANKVFANECFNGTSGVCSPLNVQQLAAL</sequence>
<keyword evidence="6" id="KW-0442">Lipid degradation</keyword>
<dbReference type="GO" id="GO:0016788">
    <property type="term" value="F:hydrolase activity, acting on ester bonds"/>
    <property type="evidence" value="ECO:0007669"/>
    <property type="project" value="InterPro"/>
</dbReference>
<keyword evidence="7" id="KW-0443">Lipid metabolism</keyword>
<accession>A0A2P5EID3</accession>
<keyword evidence="5" id="KW-0378">Hydrolase</keyword>
<dbReference type="OrthoDB" id="1600564at2759"/>
<comment type="subcellular location">
    <subcellularLocation>
        <location evidence="1">Secreted</location>
    </subcellularLocation>
</comment>
<dbReference type="InterPro" id="IPR035669">
    <property type="entry name" value="SGNH_plant_lipase-like"/>
</dbReference>
<gene>
    <name evidence="9" type="ORF">TorRG33x02_189570</name>
</gene>
<dbReference type="AlphaFoldDB" id="A0A2P5EID3"/>
<name>A0A2P5EID3_TREOI</name>
<keyword evidence="10" id="KW-1185">Reference proteome</keyword>
<dbReference type="GO" id="GO:0005576">
    <property type="term" value="C:extracellular region"/>
    <property type="evidence" value="ECO:0007669"/>
    <property type="project" value="UniProtKB-SubCell"/>
</dbReference>
<dbReference type="CDD" id="cd01837">
    <property type="entry name" value="SGNH_plant_lipase_like"/>
    <property type="match status" value="1"/>
</dbReference>
<keyword evidence="8" id="KW-1133">Transmembrane helix</keyword>
<evidence type="ECO:0000256" key="4">
    <source>
        <dbReference type="ARBA" id="ARBA00022729"/>
    </source>
</evidence>
<evidence type="ECO:0000256" key="8">
    <source>
        <dbReference type="SAM" id="Phobius"/>
    </source>
</evidence>
<dbReference type="PANTHER" id="PTHR45650:SF43">
    <property type="entry name" value="GDSL ESTERASE_LIPASE 7-LIKE"/>
    <property type="match status" value="1"/>
</dbReference>
<protein>
    <submittedName>
        <fullName evidence="9">Lipase</fullName>
    </submittedName>
</protein>
<organism evidence="9 10">
    <name type="scientific">Trema orientale</name>
    <name type="common">Charcoal tree</name>
    <name type="synonym">Celtis orientalis</name>
    <dbReference type="NCBI Taxonomy" id="63057"/>
    <lineage>
        <taxon>Eukaryota</taxon>
        <taxon>Viridiplantae</taxon>
        <taxon>Streptophyta</taxon>
        <taxon>Embryophyta</taxon>
        <taxon>Tracheophyta</taxon>
        <taxon>Spermatophyta</taxon>
        <taxon>Magnoliopsida</taxon>
        <taxon>eudicotyledons</taxon>
        <taxon>Gunneridae</taxon>
        <taxon>Pentapetalae</taxon>
        <taxon>rosids</taxon>
        <taxon>fabids</taxon>
        <taxon>Rosales</taxon>
        <taxon>Cannabaceae</taxon>
        <taxon>Trema</taxon>
    </lineage>
</organism>
<evidence type="ECO:0000313" key="10">
    <source>
        <dbReference type="Proteomes" id="UP000237000"/>
    </source>
</evidence>
<dbReference type="InterPro" id="IPR001087">
    <property type="entry name" value="GDSL"/>
</dbReference>
<feature type="transmembrane region" description="Helical" evidence="8">
    <location>
        <begin position="12"/>
        <end position="33"/>
    </location>
</feature>
<dbReference type="GO" id="GO:0016042">
    <property type="term" value="P:lipid catabolic process"/>
    <property type="evidence" value="ECO:0007669"/>
    <property type="project" value="UniProtKB-KW"/>
</dbReference>
<proteinExistence type="inferred from homology"/>
<dbReference type="Gene3D" id="3.40.50.1110">
    <property type="entry name" value="SGNH hydrolase"/>
    <property type="match status" value="1"/>
</dbReference>
<dbReference type="InParanoid" id="A0A2P5EID3"/>
<dbReference type="InterPro" id="IPR036514">
    <property type="entry name" value="SGNH_hydro_sf"/>
</dbReference>
<reference evidence="10" key="1">
    <citation type="submission" date="2016-06" db="EMBL/GenBank/DDBJ databases">
        <title>Parallel loss of symbiosis genes in relatives of nitrogen-fixing non-legume Parasponia.</title>
        <authorList>
            <person name="Van Velzen R."/>
            <person name="Holmer R."/>
            <person name="Bu F."/>
            <person name="Rutten L."/>
            <person name="Van Zeijl A."/>
            <person name="Liu W."/>
            <person name="Santuari L."/>
            <person name="Cao Q."/>
            <person name="Sharma T."/>
            <person name="Shen D."/>
            <person name="Roswanjaya Y."/>
            <person name="Wardhani T."/>
            <person name="Kalhor M.S."/>
            <person name="Jansen J."/>
            <person name="Van den Hoogen J."/>
            <person name="Gungor B."/>
            <person name="Hartog M."/>
            <person name="Hontelez J."/>
            <person name="Verver J."/>
            <person name="Yang W.-C."/>
            <person name="Schijlen E."/>
            <person name="Repin R."/>
            <person name="Schilthuizen M."/>
            <person name="Schranz E."/>
            <person name="Heidstra R."/>
            <person name="Miyata K."/>
            <person name="Fedorova E."/>
            <person name="Kohlen W."/>
            <person name="Bisseling T."/>
            <person name="Smit S."/>
            <person name="Geurts R."/>
        </authorList>
    </citation>
    <scope>NUCLEOTIDE SEQUENCE [LARGE SCALE GENOMIC DNA]</scope>
    <source>
        <strain evidence="10">cv. RG33-2</strain>
    </source>
</reference>
<keyword evidence="8" id="KW-0812">Transmembrane</keyword>
<comment type="similarity">
    <text evidence="2">Belongs to the 'GDSL' lipolytic enzyme family.</text>
</comment>